<dbReference type="PIRSF" id="PIRSF000495">
    <property type="entry name" value="Amidotransf_hisH"/>
    <property type="match status" value="1"/>
</dbReference>
<dbReference type="NCBIfam" id="TIGR01855">
    <property type="entry name" value="IMP_synth_hisH"/>
    <property type="match status" value="1"/>
</dbReference>
<dbReference type="PANTHER" id="PTHR42701:SF1">
    <property type="entry name" value="IMIDAZOLE GLYCEROL PHOSPHATE SYNTHASE SUBUNIT HISH"/>
    <property type="match status" value="1"/>
</dbReference>
<evidence type="ECO:0000256" key="4">
    <source>
        <dbReference type="ARBA" id="ARBA00022801"/>
    </source>
</evidence>
<feature type="active site" evidence="10">
    <location>
        <position position="208"/>
    </location>
</feature>
<comment type="caution">
    <text evidence="12">The sequence shown here is derived from an EMBL/GenBank/DDBJ whole genome shotgun (WGS) entry which is preliminary data.</text>
</comment>
<keyword evidence="3 10" id="KW-0028">Amino-acid biosynthesis</keyword>
<keyword evidence="4 10" id="KW-0378">Hydrolase</keyword>
<comment type="subunit">
    <text evidence="2 10">Heterodimer of HisH and HisF.</text>
</comment>
<dbReference type="EC" id="4.3.2.10" evidence="10"/>
<evidence type="ECO:0000256" key="10">
    <source>
        <dbReference type="HAMAP-Rule" id="MF_00278"/>
    </source>
</evidence>
<evidence type="ECO:0000256" key="7">
    <source>
        <dbReference type="ARBA" id="ARBA00023239"/>
    </source>
</evidence>
<protein>
    <recommendedName>
        <fullName evidence="10">Imidazole glycerol phosphate synthase subunit HisH</fullName>
        <ecNumber evidence="10">4.3.2.10</ecNumber>
    </recommendedName>
    <alternativeName>
        <fullName evidence="10">IGP synthase glutaminase subunit</fullName>
        <ecNumber evidence="10">3.5.1.2</ecNumber>
    </alternativeName>
    <alternativeName>
        <fullName evidence="10">IGP synthase subunit HisH</fullName>
    </alternativeName>
    <alternativeName>
        <fullName evidence="10">ImGP synthase subunit HisH</fullName>
        <shortName evidence="10">IGPS subunit HisH</shortName>
    </alternativeName>
</protein>
<dbReference type="PANTHER" id="PTHR42701">
    <property type="entry name" value="IMIDAZOLE GLYCEROL PHOSPHATE SYNTHASE SUBUNIT HISH"/>
    <property type="match status" value="1"/>
</dbReference>
<dbReference type="InterPro" id="IPR017926">
    <property type="entry name" value="GATASE"/>
</dbReference>
<feature type="active site" evidence="10">
    <location>
        <position position="206"/>
    </location>
</feature>
<dbReference type="InterPro" id="IPR010139">
    <property type="entry name" value="Imidazole-glycPsynth_HisH"/>
</dbReference>
<evidence type="ECO:0000313" key="13">
    <source>
        <dbReference type="Proteomes" id="UP001203423"/>
    </source>
</evidence>
<dbReference type="GO" id="GO:0016829">
    <property type="term" value="F:lyase activity"/>
    <property type="evidence" value="ECO:0007669"/>
    <property type="project" value="UniProtKB-KW"/>
</dbReference>
<dbReference type="Proteomes" id="UP001203423">
    <property type="component" value="Unassembled WGS sequence"/>
</dbReference>
<evidence type="ECO:0000256" key="2">
    <source>
        <dbReference type="ARBA" id="ARBA00011152"/>
    </source>
</evidence>
<sequence>MSQQSLNNPSNDSISNTVQDTTVIIDTGCANLNSVRYAFERLNNDAAINTHVLVTDDLTLIKAATRVVLPGVGSAGAAMNSLQNKQLINLIKGLTQPVLGVCLGMQMMSTLSSERGGKDKDCECLGLIPTQISELDSRGAPLPHIGWNQIMPSAHPLFDGIKAGSYVYFVHSYRAPLSDYTIARCQYGETFSAAIAKDNFMGVQFHPEKSSDVGANILSNFVNMNSNTDFNAFTPLTLSNPVETNV</sequence>
<keyword evidence="13" id="KW-1185">Reference proteome</keyword>
<dbReference type="EMBL" id="JAKIKS010000033">
    <property type="protein sequence ID" value="MCL1124884.1"/>
    <property type="molecule type" value="Genomic_DNA"/>
</dbReference>
<dbReference type="PROSITE" id="PS51273">
    <property type="entry name" value="GATASE_TYPE_1"/>
    <property type="match status" value="1"/>
</dbReference>
<keyword evidence="7 10" id="KW-0456">Lyase</keyword>
<evidence type="ECO:0000256" key="5">
    <source>
        <dbReference type="ARBA" id="ARBA00022962"/>
    </source>
</evidence>
<organism evidence="12 13">
    <name type="scientific">Shewanella surugensis</name>
    <dbReference type="NCBI Taxonomy" id="212020"/>
    <lineage>
        <taxon>Bacteria</taxon>
        <taxon>Pseudomonadati</taxon>
        <taxon>Pseudomonadota</taxon>
        <taxon>Gammaproteobacteria</taxon>
        <taxon>Alteromonadales</taxon>
        <taxon>Shewanellaceae</taxon>
        <taxon>Shewanella</taxon>
    </lineage>
</organism>
<comment type="function">
    <text evidence="10">IGPS catalyzes the conversion of PRFAR and glutamine to IGP, AICAR and glutamate. The HisH subunit catalyzes the hydrolysis of glutamine to glutamate and ammonia as part of the synthesis of IGP and AICAR. The resulting ammonia molecule is channeled to the active site of HisF.</text>
</comment>
<dbReference type="Pfam" id="PF00117">
    <property type="entry name" value="GATase"/>
    <property type="match status" value="1"/>
</dbReference>
<feature type="active site" description="Nucleophile" evidence="10">
    <location>
        <position position="102"/>
    </location>
</feature>
<evidence type="ECO:0000256" key="1">
    <source>
        <dbReference type="ARBA" id="ARBA00005091"/>
    </source>
</evidence>
<dbReference type="Gene3D" id="3.40.50.880">
    <property type="match status" value="1"/>
</dbReference>
<evidence type="ECO:0000256" key="6">
    <source>
        <dbReference type="ARBA" id="ARBA00023102"/>
    </source>
</evidence>
<evidence type="ECO:0000259" key="11">
    <source>
        <dbReference type="Pfam" id="PF00117"/>
    </source>
</evidence>
<comment type="catalytic activity">
    <reaction evidence="9 10">
        <text>L-glutamine + H2O = L-glutamate + NH4(+)</text>
        <dbReference type="Rhea" id="RHEA:15889"/>
        <dbReference type="ChEBI" id="CHEBI:15377"/>
        <dbReference type="ChEBI" id="CHEBI:28938"/>
        <dbReference type="ChEBI" id="CHEBI:29985"/>
        <dbReference type="ChEBI" id="CHEBI:58359"/>
        <dbReference type="EC" id="3.5.1.2"/>
    </reaction>
</comment>
<evidence type="ECO:0000256" key="3">
    <source>
        <dbReference type="ARBA" id="ARBA00022605"/>
    </source>
</evidence>
<keyword evidence="10" id="KW-0963">Cytoplasm</keyword>
<comment type="subcellular location">
    <subcellularLocation>
        <location evidence="10">Cytoplasm</location>
    </subcellularLocation>
</comment>
<dbReference type="CDD" id="cd01748">
    <property type="entry name" value="GATase1_IGP_Synthase"/>
    <property type="match status" value="1"/>
</dbReference>
<proteinExistence type="inferred from homology"/>
<feature type="domain" description="Glutamine amidotransferase" evidence="11">
    <location>
        <begin position="24"/>
        <end position="222"/>
    </location>
</feature>
<keyword evidence="5 10" id="KW-0315">Glutamine amidotransferase</keyword>
<dbReference type="SUPFAM" id="SSF52317">
    <property type="entry name" value="Class I glutamine amidotransferase-like"/>
    <property type="match status" value="1"/>
</dbReference>
<dbReference type="RefSeq" id="WP_248940161.1">
    <property type="nucleotide sequence ID" value="NZ_JAKIKS010000033.1"/>
</dbReference>
<comment type="pathway">
    <text evidence="1 10">Amino-acid biosynthesis; L-histidine biosynthesis; L-histidine from 5-phospho-alpha-D-ribose 1-diphosphate: step 5/9.</text>
</comment>
<dbReference type="InterPro" id="IPR029062">
    <property type="entry name" value="Class_I_gatase-like"/>
</dbReference>
<evidence type="ECO:0000256" key="8">
    <source>
        <dbReference type="ARBA" id="ARBA00047838"/>
    </source>
</evidence>
<evidence type="ECO:0000313" key="12">
    <source>
        <dbReference type="EMBL" id="MCL1124884.1"/>
    </source>
</evidence>
<evidence type="ECO:0000256" key="9">
    <source>
        <dbReference type="ARBA" id="ARBA00049534"/>
    </source>
</evidence>
<dbReference type="EC" id="3.5.1.2" evidence="10"/>
<name>A0ABT0LBC8_9GAMM</name>
<accession>A0ABT0LBC8</accession>
<dbReference type="HAMAP" id="MF_00278">
    <property type="entry name" value="HisH"/>
    <property type="match status" value="1"/>
</dbReference>
<gene>
    <name evidence="10 12" type="primary">hisH</name>
    <name evidence="12" type="ORF">L2764_10455</name>
</gene>
<reference evidence="12 13" key="1">
    <citation type="submission" date="2022-01" db="EMBL/GenBank/DDBJ databases">
        <title>Whole genome-based taxonomy of the Shewanellaceae.</title>
        <authorList>
            <person name="Martin-Rodriguez A.J."/>
        </authorList>
    </citation>
    <scope>NUCLEOTIDE SEQUENCE [LARGE SCALE GENOMIC DNA]</scope>
    <source>
        <strain evidence="12 13">DSM 17177</strain>
    </source>
</reference>
<comment type="catalytic activity">
    <reaction evidence="8 10">
        <text>5-[(5-phospho-1-deoxy-D-ribulos-1-ylimino)methylamino]-1-(5-phospho-beta-D-ribosyl)imidazole-4-carboxamide + L-glutamine = D-erythro-1-(imidazol-4-yl)glycerol 3-phosphate + 5-amino-1-(5-phospho-beta-D-ribosyl)imidazole-4-carboxamide + L-glutamate + H(+)</text>
        <dbReference type="Rhea" id="RHEA:24793"/>
        <dbReference type="ChEBI" id="CHEBI:15378"/>
        <dbReference type="ChEBI" id="CHEBI:29985"/>
        <dbReference type="ChEBI" id="CHEBI:58278"/>
        <dbReference type="ChEBI" id="CHEBI:58359"/>
        <dbReference type="ChEBI" id="CHEBI:58475"/>
        <dbReference type="ChEBI" id="CHEBI:58525"/>
        <dbReference type="EC" id="4.3.2.10"/>
    </reaction>
</comment>
<keyword evidence="6 10" id="KW-0368">Histidine biosynthesis</keyword>